<dbReference type="InterPro" id="IPR047187">
    <property type="entry name" value="SF1_C_Upf1"/>
</dbReference>
<dbReference type="InterPro" id="IPR041679">
    <property type="entry name" value="DNA2/NAM7-like_C"/>
</dbReference>
<dbReference type="InterPro" id="IPR045055">
    <property type="entry name" value="DNA2/NAM7-like"/>
</dbReference>
<evidence type="ECO:0008006" key="11">
    <source>
        <dbReference type="Google" id="ProtNLM"/>
    </source>
</evidence>
<dbReference type="PANTHER" id="PTHR10887:SF495">
    <property type="entry name" value="HELICASE SENATAXIN ISOFORM X1-RELATED"/>
    <property type="match status" value="1"/>
</dbReference>
<dbReference type="Proteomes" id="UP001054902">
    <property type="component" value="Unassembled WGS sequence"/>
</dbReference>
<dbReference type="InterPro" id="IPR027417">
    <property type="entry name" value="P-loop_NTPase"/>
</dbReference>
<proteinExistence type="predicted"/>
<gene>
    <name evidence="9" type="ORF">CTEN210_03113</name>
</gene>
<evidence type="ECO:0000313" key="9">
    <source>
        <dbReference type="EMBL" id="GFH46639.1"/>
    </source>
</evidence>
<dbReference type="CDD" id="cd18042">
    <property type="entry name" value="DEXXQc_SETX"/>
    <property type="match status" value="1"/>
</dbReference>
<evidence type="ECO:0000256" key="1">
    <source>
        <dbReference type="ARBA" id="ARBA00022741"/>
    </source>
</evidence>
<name>A0AAD3H1P5_9STRA</name>
<feature type="region of interest" description="Disordered" evidence="6">
    <location>
        <begin position="1"/>
        <end position="70"/>
    </location>
</feature>
<keyword evidence="2" id="KW-0378">Hydrolase</keyword>
<evidence type="ECO:0000256" key="6">
    <source>
        <dbReference type="SAM" id="MobiDB-lite"/>
    </source>
</evidence>
<protein>
    <recommendedName>
        <fullName evidence="11">RNA helicase</fullName>
    </recommendedName>
</protein>
<keyword evidence="10" id="KW-1185">Reference proteome</keyword>
<dbReference type="Gene3D" id="3.40.50.300">
    <property type="entry name" value="P-loop containing nucleotide triphosphate hydrolases"/>
    <property type="match status" value="2"/>
</dbReference>
<comment type="caution">
    <text evidence="9">The sequence shown here is derived from an EMBL/GenBank/DDBJ whole genome shotgun (WGS) entry which is preliminary data.</text>
</comment>
<feature type="coiled-coil region" evidence="5">
    <location>
        <begin position="603"/>
        <end position="630"/>
    </location>
</feature>
<dbReference type="CDD" id="cd18808">
    <property type="entry name" value="SF1_C_Upf1"/>
    <property type="match status" value="1"/>
</dbReference>
<organism evidence="9 10">
    <name type="scientific">Chaetoceros tenuissimus</name>
    <dbReference type="NCBI Taxonomy" id="426638"/>
    <lineage>
        <taxon>Eukaryota</taxon>
        <taxon>Sar</taxon>
        <taxon>Stramenopiles</taxon>
        <taxon>Ochrophyta</taxon>
        <taxon>Bacillariophyta</taxon>
        <taxon>Coscinodiscophyceae</taxon>
        <taxon>Chaetocerotophycidae</taxon>
        <taxon>Chaetocerotales</taxon>
        <taxon>Chaetocerotaceae</taxon>
        <taxon>Chaetoceros</taxon>
    </lineage>
</organism>
<feature type="compositionally biased region" description="Low complexity" evidence="6">
    <location>
        <begin position="24"/>
        <end position="43"/>
    </location>
</feature>
<feature type="region of interest" description="Disordered" evidence="6">
    <location>
        <begin position="85"/>
        <end position="111"/>
    </location>
</feature>
<dbReference type="GO" id="GO:0005524">
    <property type="term" value="F:ATP binding"/>
    <property type="evidence" value="ECO:0007669"/>
    <property type="project" value="UniProtKB-KW"/>
</dbReference>
<evidence type="ECO:0000256" key="5">
    <source>
        <dbReference type="SAM" id="Coils"/>
    </source>
</evidence>
<feature type="region of interest" description="Disordered" evidence="6">
    <location>
        <begin position="1040"/>
        <end position="1095"/>
    </location>
</feature>
<evidence type="ECO:0000259" key="8">
    <source>
        <dbReference type="Pfam" id="PF13087"/>
    </source>
</evidence>
<feature type="compositionally biased region" description="Polar residues" evidence="6">
    <location>
        <begin position="95"/>
        <end position="111"/>
    </location>
</feature>
<dbReference type="AlphaFoldDB" id="A0AAD3H1P5"/>
<feature type="compositionally biased region" description="Acidic residues" evidence="6">
    <location>
        <begin position="1"/>
        <end position="18"/>
    </location>
</feature>
<reference evidence="9 10" key="1">
    <citation type="journal article" date="2021" name="Sci. Rep.">
        <title>The genome of the diatom Chaetoceros tenuissimus carries an ancient integrated fragment of an extant virus.</title>
        <authorList>
            <person name="Hongo Y."/>
            <person name="Kimura K."/>
            <person name="Takaki Y."/>
            <person name="Yoshida Y."/>
            <person name="Baba S."/>
            <person name="Kobayashi G."/>
            <person name="Nagasaki K."/>
            <person name="Hano T."/>
            <person name="Tomaru Y."/>
        </authorList>
    </citation>
    <scope>NUCLEOTIDE SEQUENCE [LARGE SCALE GENOMIC DNA]</scope>
    <source>
        <strain evidence="9 10">NIES-3715</strain>
    </source>
</reference>
<dbReference type="InterPro" id="IPR041677">
    <property type="entry name" value="DNA2/NAM7_AAA_11"/>
</dbReference>
<dbReference type="EMBL" id="BLLK01000022">
    <property type="protein sequence ID" value="GFH46639.1"/>
    <property type="molecule type" value="Genomic_DNA"/>
</dbReference>
<dbReference type="PANTHER" id="PTHR10887">
    <property type="entry name" value="DNA2/NAM7 HELICASE FAMILY"/>
    <property type="match status" value="1"/>
</dbReference>
<evidence type="ECO:0000256" key="2">
    <source>
        <dbReference type="ARBA" id="ARBA00022801"/>
    </source>
</evidence>
<feature type="domain" description="DNA2/NAM7 helicase-like C-terminal" evidence="8">
    <location>
        <begin position="816"/>
        <end position="1012"/>
    </location>
</feature>
<evidence type="ECO:0000256" key="3">
    <source>
        <dbReference type="ARBA" id="ARBA00022806"/>
    </source>
</evidence>
<evidence type="ECO:0000313" key="10">
    <source>
        <dbReference type="Proteomes" id="UP001054902"/>
    </source>
</evidence>
<dbReference type="GO" id="GO:0004386">
    <property type="term" value="F:helicase activity"/>
    <property type="evidence" value="ECO:0007669"/>
    <property type="project" value="UniProtKB-KW"/>
</dbReference>
<dbReference type="Pfam" id="PF13086">
    <property type="entry name" value="AAA_11"/>
    <property type="match status" value="1"/>
</dbReference>
<feature type="domain" description="DNA2/NAM7 helicase helicase" evidence="7">
    <location>
        <begin position="453"/>
        <end position="808"/>
    </location>
</feature>
<feature type="region of interest" description="Disordered" evidence="6">
    <location>
        <begin position="162"/>
        <end position="201"/>
    </location>
</feature>
<dbReference type="Pfam" id="PF13087">
    <property type="entry name" value="AAA_12"/>
    <property type="match status" value="1"/>
</dbReference>
<keyword evidence="4" id="KW-0067">ATP-binding</keyword>
<sequence>MSDDSSDYDDLFGDEDSDTEKVQNTDSKQQQSTTDSNSNNENTDICKTSNDASDDDDFEDMFGDDSSDDDEVKVIAQQKIDASKIRVPRKRKHSTSTFVQSSNTGHLPNSNSILNQQQQVKRPIRPPTPPCILTRPRKQEYKTYTMDDYYKTLRSWDFITELNSQQKRPNPMKSSTKSNQYNSDSDSSSEDELVMQQTTAESLPDEFDSIEEYIASWAPLQLTETKAQILSDITASIQSNAHLLKTTQAVQVTPKRSDSYSEILTLDIVSKTINGKQMSMRHGNMFPPPQKRNESGIEFLQNDLVLISCEMTILEQAIKGKLDFQKTSYSMANMLSMASPFINGRLAVIGVVSNRCRSVDGLVVNISRRLWKDQNFGARDLFLFRIGGNVTAVREFRALVGMKEMPLSKYILSPNQGLESPNRIRAALLKNPLSEGGGSNVLGIGFRIYVKSKFNQSQQEAISASAKDYGQGGFTLIQGKTTTLVALLNALHLKQYQKYYSSVEKITLAAKDSNPSETLASISAAAEVKPRILVCAPSNAAVDNVILKIMEERFLDGNGQKYSPSIIRIGSGQSSSVVSVSLDTIVSKKLEQGTNPTLLEGLIADSRKELRRLQGEIQNLQVRVRLIARSTPYFLSRDWEIRVDEASFKVEKRVVFLNHKTKKVQLTRPPKPNAGEELLPTDQMPHYRSFMSNIVKYIERYNDLHSKLLQYVHMQNTAKEVNVKNRRQLTAELQQTLETSILDSTHIVMTTLGTSGSKTLEEALKFSVVVIDEAAQCSEPAMLPALKLGSSHCVLVGDPQQLPATIFSISGRETKYDRSLFQRLQEAGHDVYMLNTQYRMHPKISAFPRKIFYAGSLKDGPNVTKSEYGGTEVQVIHNTFTHFKPFTILDVDSTEERDGTSLSNKTEAELAYHLFSTIRDLSQSKIKIAIITPYQQQVSLLRRIFQQRLGLSYTKVVDISTIDSFQGKESSIVILTCVRASAAGGGIGFLNDVQRMNVALTRAKNFLFVIARCSTIVVNPYWRKLVKQARCEGAVIKVAPGHRGNSRTKGNAMNFPDLRDIKPLPPPPPPRRERKQPRIEEQSRSNSRVYDPRNR</sequence>
<keyword evidence="3" id="KW-0347">Helicase</keyword>
<evidence type="ECO:0000259" key="7">
    <source>
        <dbReference type="Pfam" id="PF13086"/>
    </source>
</evidence>
<dbReference type="GO" id="GO:0005694">
    <property type="term" value="C:chromosome"/>
    <property type="evidence" value="ECO:0007669"/>
    <property type="project" value="UniProtKB-ARBA"/>
</dbReference>
<feature type="compositionally biased region" description="Polar residues" evidence="6">
    <location>
        <begin position="162"/>
        <end position="182"/>
    </location>
</feature>
<dbReference type="FunFam" id="3.40.50.300:FF:000326">
    <property type="entry name" value="P-loop containing nucleoside triphosphate hydrolase"/>
    <property type="match status" value="1"/>
</dbReference>
<dbReference type="GO" id="GO:0016787">
    <property type="term" value="F:hydrolase activity"/>
    <property type="evidence" value="ECO:0007669"/>
    <property type="project" value="UniProtKB-KW"/>
</dbReference>
<keyword evidence="5" id="KW-0175">Coiled coil</keyword>
<accession>A0AAD3H1P5</accession>
<keyword evidence="1" id="KW-0547">Nucleotide-binding</keyword>
<dbReference type="SUPFAM" id="SSF52540">
    <property type="entry name" value="P-loop containing nucleoside triphosphate hydrolases"/>
    <property type="match status" value="1"/>
</dbReference>
<evidence type="ECO:0000256" key="4">
    <source>
        <dbReference type="ARBA" id="ARBA00022840"/>
    </source>
</evidence>
<feature type="compositionally biased region" description="Acidic residues" evidence="6">
    <location>
        <begin position="52"/>
        <end position="70"/>
    </location>
</feature>